<feature type="binding site" evidence="7">
    <location>
        <position position="137"/>
    </location>
    <ligand>
        <name>[2Fe-2S] cluster</name>
        <dbReference type="ChEBI" id="CHEBI:190135"/>
    </ligand>
</feature>
<keyword evidence="2 7" id="KW-0001">2Fe-2S</keyword>
<dbReference type="SUPFAM" id="SSF52833">
    <property type="entry name" value="Thioredoxin-like"/>
    <property type="match status" value="1"/>
</dbReference>
<evidence type="ECO:0000256" key="1">
    <source>
        <dbReference type="ARBA" id="ARBA00010643"/>
    </source>
</evidence>
<dbReference type="NCBIfam" id="NF005722">
    <property type="entry name" value="PRK07539.1-2"/>
    <property type="match status" value="1"/>
</dbReference>
<dbReference type="Proteomes" id="UP000243739">
    <property type="component" value="Unassembled WGS sequence"/>
</dbReference>
<dbReference type="Gene3D" id="1.10.10.1590">
    <property type="entry name" value="NADH-quinone oxidoreductase subunit E"/>
    <property type="match status" value="1"/>
</dbReference>
<dbReference type="PANTHER" id="PTHR43342">
    <property type="entry name" value="NADH-QUINONE OXIDOREDUCTASE, E SUBUNIT"/>
    <property type="match status" value="1"/>
</dbReference>
<dbReference type="OrthoDB" id="9807941at2"/>
<dbReference type="Pfam" id="PF01257">
    <property type="entry name" value="2Fe-2S_thioredx"/>
    <property type="match status" value="1"/>
</dbReference>
<reference evidence="8 9" key="1">
    <citation type="submission" date="2016-09" db="EMBL/GenBank/DDBJ databases">
        <title>Draft genome sequence for the type strain of Vulcanibacillus modesticaldus BR, a strictly anaerobic, moderately thermophilic, and nitrate-reducing bacterium from deep sea-hydrothermal vents of the Mid-Atlantic Ridge.</title>
        <authorList>
            <person name="Abin C.A."/>
            <person name="Hollibaugh J.T."/>
        </authorList>
    </citation>
    <scope>NUCLEOTIDE SEQUENCE [LARGE SCALE GENOMIC DNA]</scope>
    <source>
        <strain evidence="8 9">BR</strain>
    </source>
</reference>
<evidence type="ECO:0000256" key="4">
    <source>
        <dbReference type="ARBA" id="ARBA00023004"/>
    </source>
</evidence>
<evidence type="ECO:0000256" key="2">
    <source>
        <dbReference type="ARBA" id="ARBA00022714"/>
    </source>
</evidence>
<accession>A0A1D2YX27</accession>
<comment type="cofactor">
    <cofactor evidence="7">
        <name>[2Fe-2S] cluster</name>
        <dbReference type="ChEBI" id="CHEBI:190135"/>
    </cofactor>
    <text evidence="7">Binds 1 [2Fe-2S] cluster.</text>
</comment>
<dbReference type="PIRSF" id="PIRSF000216">
    <property type="entry name" value="NADH_DH_24kDa"/>
    <property type="match status" value="1"/>
</dbReference>
<comment type="cofactor">
    <cofactor evidence="6">
        <name>[2Fe-2S] cluster</name>
        <dbReference type="ChEBI" id="CHEBI:190135"/>
    </cofactor>
</comment>
<evidence type="ECO:0000313" key="9">
    <source>
        <dbReference type="Proteomes" id="UP000243739"/>
    </source>
</evidence>
<dbReference type="AlphaFoldDB" id="A0A1D2YX27"/>
<keyword evidence="4 7" id="KW-0408">Iron</keyword>
<dbReference type="PANTHER" id="PTHR43342:SF2">
    <property type="entry name" value="POTENTIAL NAD-REDUCING HYDROGENASE SUBUNIT"/>
    <property type="match status" value="1"/>
</dbReference>
<dbReference type="GO" id="GO:0016491">
    <property type="term" value="F:oxidoreductase activity"/>
    <property type="evidence" value="ECO:0007669"/>
    <property type="project" value="InterPro"/>
</dbReference>
<feature type="binding site" evidence="7">
    <location>
        <position position="133"/>
    </location>
    <ligand>
        <name>[2Fe-2S] cluster</name>
        <dbReference type="ChEBI" id="CHEBI:190135"/>
    </ligand>
</feature>
<organism evidence="8 9">
    <name type="scientific">Vulcanibacillus modesticaldus</name>
    <dbReference type="NCBI Taxonomy" id="337097"/>
    <lineage>
        <taxon>Bacteria</taxon>
        <taxon>Bacillati</taxon>
        <taxon>Bacillota</taxon>
        <taxon>Bacilli</taxon>
        <taxon>Bacillales</taxon>
        <taxon>Bacillaceae</taxon>
        <taxon>Vulcanibacillus</taxon>
    </lineage>
</organism>
<dbReference type="EMBL" id="MIJF01000005">
    <property type="protein sequence ID" value="OEG00220.1"/>
    <property type="molecule type" value="Genomic_DNA"/>
</dbReference>
<keyword evidence="9" id="KW-1185">Reference proteome</keyword>
<protein>
    <submittedName>
        <fullName evidence="8">NADH dehydrogenase</fullName>
    </submittedName>
</protein>
<name>A0A1D2YX27_9BACI</name>
<comment type="caution">
    <text evidence="8">The sequence shown here is derived from an EMBL/GenBank/DDBJ whole genome shotgun (WGS) entry which is preliminary data.</text>
</comment>
<feature type="binding site" evidence="7">
    <location>
        <position position="97"/>
    </location>
    <ligand>
        <name>[2Fe-2S] cluster</name>
        <dbReference type="ChEBI" id="CHEBI:190135"/>
    </ligand>
</feature>
<sequence length="167" mass="18752">MEQTQTMCCNCGNQQDERNDKLNELIQKYRDVKGGLIPVLHGVQEIYGYLNEDALKVVSEELAVPMSEIYGVATFYSFFSLEPKGEHVIRVCLGTACYVKGAQQVLDKLSEKLNVEVNKTTEDQKFTLEASRCLGACGLAPVIMIDDDVYGKLTPEMVDEILEKYNK</sequence>
<dbReference type="CDD" id="cd03064">
    <property type="entry name" value="TRX_Fd_NuoE"/>
    <property type="match status" value="1"/>
</dbReference>
<dbReference type="Gene3D" id="3.40.30.10">
    <property type="entry name" value="Glutaredoxin"/>
    <property type="match status" value="1"/>
</dbReference>
<dbReference type="NCBIfam" id="TIGR01958">
    <property type="entry name" value="nuoE_fam"/>
    <property type="match status" value="1"/>
</dbReference>
<keyword evidence="3 7" id="KW-0479">Metal-binding</keyword>
<dbReference type="RefSeq" id="WP_069655946.1">
    <property type="nucleotide sequence ID" value="NZ_MIJF01000005.1"/>
</dbReference>
<feature type="binding site" evidence="7">
    <location>
        <position position="92"/>
    </location>
    <ligand>
        <name>[2Fe-2S] cluster</name>
        <dbReference type="ChEBI" id="CHEBI:190135"/>
    </ligand>
</feature>
<comment type="similarity">
    <text evidence="1">Belongs to the complex I 24 kDa subunit family.</text>
</comment>
<dbReference type="FunFam" id="1.10.10.1590:FF:000001">
    <property type="entry name" value="NADH-quinone oxidoreductase subunit E"/>
    <property type="match status" value="1"/>
</dbReference>
<dbReference type="PROSITE" id="PS01099">
    <property type="entry name" value="COMPLEX1_24K"/>
    <property type="match status" value="1"/>
</dbReference>
<evidence type="ECO:0000313" key="8">
    <source>
        <dbReference type="EMBL" id="OEG00220.1"/>
    </source>
</evidence>
<dbReference type="FunFam" id="3.40.30.10:FF:000015">
    <property type="entry name" value="NADH-quinone oxidoreductase subunit E"/>
    <property type="match status" value="1"/>
</dbReference>
<dbReference type="InterPro" id="IPR002023">
    <property type="entry name" value="NuoE-like"/>
</dbReference>
<dbReference type="InterPro" id="IPR042128">
    <property type="entry name" value="NuoE_dom"/>
</dbReference>
<dbReference type="InterPro" id="IPR028431">
    <property type="entry name" value="NADP_DH_HndA-like"/>
</dbReference>
<keyword evidence="5 7" id="KW-0411">Iron-sulfur</keyword>
<dbReference type="InterPro" id="IPR036249">
    <property type="entry name" value="Thioredoxin-like_sf"/>
</dbReference>
<dbReference type="GO" id="GO:0046872">
    <property type="term" value="F:metal ion binding"/>
    <property type="evidence" value="ECO:0007669"/>
    <property type="project" value="UniProtKB-KW"/>
</dbReference>
<dbReference type="STRING" id="337097.BHF71_05905"/>
<dbReference type="InterPro" id="IPR041921">
    <property type="entry name" value="NuoE_N"/>
</dbReference>
<evidence type="ECO:0000256" key="3">
    <source>
        <dbReference type="ARBA" id="ARBA00022723"/>
    </source>
</evidence>
<evidence type="ECO:0000256" key="5">
    <source>
        <dbReference type="ARBA" id="ARBA00023014"/>
    </source>
</evidence>
<dbReference type="GO" id="GO:0051537">
    <property type="term" value="F:2 iron, 2 sulfur cluster binding"/>
    <property type="evidence" value="ECO:0007669"/>
    <property type="project" value="UniProtKB-KW"/>
</dbReference>
<proteinExistence type="inferred from homology"/>
<evidence type="ECO:0000256" key="6">
    <source>
        <dbReference type="ARBA" id="ARBA00034078"/>
    </source>
</evidence>
<evidence type="ECO:0000256" key="7">
    <source>
        <dbReference type="PIRSR" id="PIRSR000216-1"/>
    </source>
</evidence>
<gene>
    <name evidence="8" type="ORF">BHF71_05905</name>
</gene>